<feature type="transmembrane region" description="Helical" evidence="12">
    <location>
        <begin position="46"/>
        <end position="66"/>
    </location>
</feature>
<feature type="binding site" evidence="12">
    <location>
        <position position="227"/>
    </location>
    <ligand>
        <name>Zn(2+)</name>
        <dbReference type="ChEBI" id="CHEBI:29105"/>
        <note>catalytic</note>
    </ligand>
</feature>
<evidence type="ECO:0000256" key="8">
    <source>
        <dbReference type="ARBA" id="ARBA00022833"/>
    </source>
</evidence>
<evidence type="ECO:0000256" key="12">
    <source>
        <dbReference type="HAMAP-Rule" id="MF_00188"/>
    </source>
</evidence>
<gene>
    <name evidence="12" type="primary">htpX</name>
    <name evidence="14" type="ORF">A2113_01590</name>
</gene>
<dbReference type="AlphaFoldDB" id="A0A1G1VZY8"/>
<dbReference type="InterPro" id="IPR022919">
    <property type="entry name" value="Pept_M48_protease_HtpX"/>
</dbReference>
<dbReference type="Pfam" id="PF01435">
    <property type="entry name" value="Peptidase_M48"/>
    <property type="match status" value="1"/>
</dbReference>
<dbReference type="GO" id="GO:0004222">
    <property type="term" value="F:metalloendopeptidase activity"/>
    <property type="evidence" value="ECO:0007669"/>
    <property type="project" value="UniProtKB-UniRule"/>
</dbReference>
<evidence type="ECO:0000256" key="1">
    <source>
        <dbReference type="ARBA" id="ARBA00004651"/>
    </source>
</evidence>
<comment type="subcellular location">
    <subcellularLocation>
        <location evidence="1 12">Cell membrane</location>
        <topology evidence="1 12">Multi-pass membrane protein</topology>
    </subcellularLocation>
</comment>
<dbReference type="CDD" id="cd07340">
    <property type="entry name" value="M48B_Htpx_like"/>
    <property type="match status" value="1"/>
</dbReference>
<dbReference type="Gene3D" id="3.30.2010.10">
    <property type="entry name" value="Metalloproteases ('zincins'), catalytic domain"/>
    <property type="match status" value="1"/>
</dbReference>
<keyword evidence="5 12" id="KW-0812">Transmembrane</keyword>
<comment type="caution">
    <text evidence="14">The sequence shown here is derived from an EMBL/GenBank/DDBJ whole genome shotgun (WGS) entry which is preliminary data.</text>
</comment>
<comment type="similarity">
    <text evidence="2 12">Belongs to the peptidase M48B family.</text>
</comment>
<keyword evidence="4 12" id="KW-0645">Protease</keyword>
<name>A0A1G1VZY8_9BACT</name>
<accession>A0A1G1VZY8</accession>
<reference evidence="14 15" key="1">
    <citation type="journal article" date="2016" name="Nat. Commun.">
        <title>Thousands of microbial genomes shed light on interconnected biogeochemical processes in an aquifer system.</title>
        <authorList>
            <person name="Anantharaman K."/>
            <person name="Brown C.T."/>
            <person name="Hug L.A."/>
            <person name="Sharon I."/>
            <person name="Castelle C.J."/>
            <person name="Probst A.J."/>
            <person name="Thomas B.C."/>
            <person name="Singh A."/>
            <person name="Wilkins M.J."/>
            <person name="Karaoz U."/>
            <person name="Brodie E.L."/>
            <person name="Williams K.H."/>
            <person name="Hubbard S.S."/>
            <person name="Banfield J.F."/>
        </authorList>
    </citation>
    <scope>NUCLEOTIDE SEQUENCE [LARGE SCALE GENOMIC DNA]</scope>
</reference>
<feature type="binding site" evidence="12">
    <location>
        <position position="153"/>
    </location>
    <ligand>
        <name>Zn(2+)</name>
        <dbReference type="ChEBI" id="CHEBI:29105"/>
        <note>catalytic</note>
    </ligand>
</feature>
<dbReference type="STRING" id="1802591.A2113_01590"/>
<evidence type="ECO:0000256" key="9">
    <source>
        <dbReference type="ARBA" id="ARBA00022989"/>
    </source>
</evidence>
<keyword evidence="7 12" id="KW-0378">Hydrolase</keyword>
<proteinExistence type="inferred from homology"/>
<keyword evidence="3 12" id="KW-1003">Cell membrane</keyword>
<evidence type="ECO:0000256" key="4">
    <source>
        <dbReference type="ARBA" id="ARBA00022670"/>
    </source>
</evidence>
<dbReference type="EC" id="3.4.24.-" evidence="12"/>
<feature type="transmembrane region" description="Helical" evidence="12">
    <location>
        <begin position="161"/>
        <end position="186"/>
    </location>
</feature>
<feature type="transmembrane region" description="Helical" evidence="12">
    <location>
        <begin position="16"/>
        <end position="34"/>
    </location>
</feature>
<keyword evidence="9 12" id="KW-1133">Transmembrane helix</keyword>
<dbReference type="GO" id="GO:0008270">
    <property type="term" value="F:zinc ion binding"/>
    <property type="evidence" value="ECO:0007669"/>
    <property type="project" value="UniProtKB-UniRule"/>
</dbReference>
<organism evidence="14 15">
    <name type="scientific">Candidatus Woykebacteria bacterium GWA1_44_8</name>
    <dbReference type="NCBI Taxonomy" id="1802591"/>
    <lineage>
        <taxon>Bacteria</taxon>
        <taxon>Candidatus Woykeibacteriota</taxon>
    </lineage>
</organism>
<dbReference type="HAMAP" id="MF_00188">
    <property type="entry name" value="Pept_M48_protease_HtpX"/>
    <property type="match status" value="1"/>
</dbReference>
<evidence type="ECO:0000256" key="10">
    <source>
        <dbReference type="ARBA" id="ARBA00023049"/>
    </source>
</evidence>
<evidence type="ECO:0000259" key="13">
    <source>
        <dbReference type="Pfam" id="PF01435"/>
    </source>
</evidence>
<dbReference type="PANTHER" id="PTHR43221">
    <property type="entry name" value="PROTEASE HTPX"/>
    <property type="match status" value="1"/>
</dbReference>
<dbReference type="GO" id="GO:0005886">
    <property type="term" value="C:plasma membrane"/>
    <property type="evidence" value="ECO:0007669"/>
    <property type="project" value="UniProtKB-SubCell"/>
</dbReference>
<evidence type="ECO:0000256" key="11">
    <source>
        <dbReference type="ARBA" id="ARBA00023136"/>
    </source>
</evidence>
<feature type="transmembrane region" description="Helical" evidence="12">
    <location>
        <begin position="198"/>
        <end position="218"/>
    </location>
</feature>
<evidence type="ECO:0000313" key="14">
    <source>
        <dbReference type="EMBL" id="OGY20976.1"/>
    </source>
</evidence>
<evidence type="ECO:0000256" key="7">
    <source>
        <dbReference type="ARBA" id="ARBA00022801"/>
    </source>
</evidence>
<dbReference type="PANTHER" id="PTHR43221:SF1">
    <property type="entry name" value="PROTEASE HTPX"/>
    <property type="match status" value="1"/>
</dbReference>
<dbReference type="InterPro" id="IPR001915">
    <property type="entry name" value="Peptidase_M48"/>
</dbReference>
<evidence type="ECO:0000256" key="6">
    <source>
        <dbReference type="ARBA" id="ARBA00022723"/>
    </source>
</evidence>
<comment type="cofactor">
    <cofactor evidence="12">
        <name>Zn(2+)</name>
        <dbReference type="ChEBI" id="CHEBI:29105"/>
    </cofactor>
    <text evidence="12">Binds 1 zinc ion per subunit.</text>
</comment>
<keyword evidence="10 12" id="KW-0482">Metalloprotease</keyword>
<dbReference type="InterPro" id="IPR050083">
    <property type="entry name" value="HtpX_protease"/>
</dbReference>
<dbReference type="EMBL" id="MHCN01000019">
    <property type="protein sequence ID" value="OGY20976.1"/>
    <property type="molecule type" value="Genomic_DNA"/>
</dbReference>
<evidence type="ECO:0000256" key="2">
    <source>
        <dbReference type="ARBA" id="ARBA00009779"/>
    </source>
</evidence>
<feature type="binding site" evidence="12">
    <location>
        <position position="149"/>
    </location>
    <ligand>
        <name>Zn(2+)</name>
        <dbReference type="ChEBI" id="CHEBI:29105"/>
        <note>catalytic</note>
    </ligand>
</feature>
<evidence type="ECO:0000313" key="15">
    <source>
        <dbReference type="Proteomes" id="UP000176299"/>
    </source>
</evidence>
<evidence type="ECO:0000256" key="5">
    <source>
        <dbReference type="ARBA" id="ARBA00022692"/>
    </source>
</evidence>
<protein>
    <recommendedName>
        <fullName evidence="12">Protease HtpX homolog</fullName>
        <ecNumber evidence="12">3.4.24.-</ecNumber>
    </recommendedName>
</protein>
<keyword evidence="6 12" id="KW-0479">Metal-binding</keyword>
<feature type="active site" evidence="12">
    <location>
        <position position="150"/>
    </location>
</feature>
<dbReference type="Proteomes" id="UP000176299">
    <property type="component" value="Unassembled WGS sequence"/>
</dbReference>
<keyword evidence="8 12" id="KW-0862">Zinc</keyword>
<evidence type="ECO:0000256" key="3">
    <source>
        <dbReference type="ARBA" id="ARBA00022475"/>
    </source>
</evidence>
<sequence length="306" mass="33431">MVPTIYNQIDANRRKTFLLMIGFSLFIVLAVYILTRALGYESVGALSFAGLFLVISGLINLSSYYWSDKLVIALSGAQLLEKKDKPELYRAVENVCIAAGIPLPKIYIITDPAPNAFATGRDPNHAAVAVTSGLLERLDDLELEGVVAHELSHIKNYDSRLMSIVVILVGMIVILADMFFRMLWWGKVGDGDRKGSNTIFLLLGVIAAILAPIAANLIKLAISRRREFLADASGALLTRYPEGLAKALIKISQDPNTLKSATNATAHMYIANPFKGKQAKNWLVALFSTHPSVEERVAALRAMTTS</sequence>
<keyword evidence="11 12" id="KW-0472">Membrane</keyword>
<feature type="domain" description="Peptidase M48" evidence="13">
    <location>
        <begin position="84"/>
        <end position="303"/>
    </location>
</feature>
<dbReference type="GO" id="GO:0006508">
    <property type="term" value="P:proteolysis"/>
    <property type="evidence" value="ECO:0007669"/>
    <property type="project" value="UniProtKB-KW"/>
</dbReference>